<accession>A0A7C4AS89</accession>
<evidence type="ECO:0000313" key="2">
    <source>
        <dbReference type="EMBL" id="HGH61398.1"/>
    </source>
</evidence>
<keyword evidence="1" id="KW-0812">Transmembrane</keyword>
<dbReference type="EMBL" id="DTGT01000277">
    <property type="protein sequence ID" value="HGH61398.1"/>
    <property type="molecule type" value="Genomic_DNA"/>
</dbReference>
<reference evidence="2" key="1">
    <citation type="journal article" date="2020" name="mSystems">
        <title>Genome- and Community-Level Interaction Insights into Carbon Utilization and Element Cycling Functions of Hydrothermarchaeota in Hydrothermal Sediment.</title>
        <authorList>
            <person name="Zhou Z."/>
            <person name="Liu Y."/>
            <person name="Xu W."/>
            <person name="Pan J."/>
            <person name="Luo Z.H."/>
            <person name="Li M."/>
        </authorList>
    </citation>
    <scope>NUCLEOTIDE SEQUENCE [LARGE SCALE GENOMIC DNA]</scope>
    <source>
        <strain evidence="2">SpSt-769</strain>
    </source>
</reference>
<keyword evidence="1" id="KW-0472">Membrane</keyword>
<dbReference type="AlphaFoldDB" id="A0A7C4AS89"/>
<gene>
    <name evidence="2" type="ORF">ENV54_08885</name>
</gene>
<organism evidence="2">
    <name type="scientific">Desulfomonile tiedjei</name>
    <dbReference type="NCBI Taxonomy" id="2358"/>
    <lineage>
        <taxon>Bacteria</taxon>
        <taxon>Pseudomonadati</taxon>
        <taxon>Thermodesulfobacteriota</taxon>
        <taxon>Desulfomonilia</taxon>
        <taxon>Desulfomonilales</taxon>
        <taxon>Desulfomonilaceae</taxon>
        <taxon>Desulfomonile</taxon>
    </lineage>
</organism>
<protein>
    <submittedName>
        <fullName evidence="2">Uncharacterized protein</fullName>
    </submittedName>
</protein>
<evidence type="ECO:0000256" key="1">
    <source>
        <dbReference type="SAM" id="Phobius"/>
    </source>
</evidence>
<keyword evidence="1" id="KW-1133">Transmembrane helix</keyword>
<sequence length="155" mass="17318">MALGSSPFPVGRAWAVTLCFLVNLAPVPILLAFSDATWADDKADLLETVDAYFRSEKEGDIQKVWELLAPSSEFKKAYSYPFYQEMVRRNPAMLKDYKIDGVLEIRDNDDAAGLPNVQKIALVQVTVTLAGIGPRDLTQVRVFTFLKEAGKWFKG</sequence>
<feature type="transmembrane region" description="Helical" evidence="1">
    <location>
        <begin position="12"/>
        <end position="33"/>
    </location>
</feature>
<comment type="caution">
    <text evidence="2">The sequence shown here is derived from an EMBL/GenBank/DDBJ whole genome shotgun (WGS) entry which is preliminary data.</text>
</comment>
<name>A0A7C4AS89_9BACT</name>
<proteinExistence type="predicted"/>